<dbReference type="EMBL" id="HBFQ01001528">
    <property type="protein sequence ID" value="CAD8826708.1"/>
    <property type="molecule type" value="Transcribed_RNA"/>
</dbReference>
<reference evidence="2" key="1">
    <citation type="submission" date="2021-01" db="EMBL/GenBank/DDBJ databases">
        <authorList>
            <person name="Corre E."/>
            <person name="Pelletier E."/>
            <person name="Niang G."/>
            <person name="Scheremetjew M."/>
            <person name="Finn R."/>
            <person name="Kale V."/>
            <person name="Holt S."/>
            <person name="Cochrane G."/>
            <person name="Meng A."/>
            <person name="Brown T."/>
            <person name="Cohen L."/>
        </authorList>
    </citation>
    <scope>NUCLEOTIDE SEQUENCE</scope>
</reference>
<accession>A0A7S0ZMN8</accession>
<proteinExistence type="predicted"/>
<gene>
    <name evidence="2" type="ORF">NSCI0253_LOCUS1054</name>
</gene>
<feature type="region of interest" description="Disordered" evidence="1">
    <location>
        <begin position="264"/>
        <end position="287"/>
    </location>
</feature>
<sequence>MSANVMQRETVEILDPAPVVVSDDECSEIGRESMNRGVAHAVVSSDDPSISAHRNRQHMWDQQLESVDQKQAELLTIQWKLIREQVGTLAHEMALIQGEVKDFKTGSRRALGEVEKRLHDTDSKLTEEKSLRVAMFEGLEQGLNVAKLDFETEAKQRAAADKDTHVRLETLCDQLEVKSKEQGALERHLHALDVEVRAGDQQVEALREVLAREANERKVSDESLLDELRELRTALWNEMQERTAADEELAKIFTDRLNEEKAEWNQSHSALRGSLSTAQKDSQQHRDELPALRNQINELETTLVGTMKEQAKTLEKENGERSLTQQRLEKRVADLSTVLERNSSTQTALAEETEQMLKTVRTRMRTQINEAAEASRLAREALQRSVQEQMEKESLGREAQQECLMADVQGHKTAMTVRLDGIQKLLTDLDARNREATAAQARDLEAGQSKLLDDLARQVRELRDTFNQRLSEEKSAREAHDSSIEDHLEFLDRFLQDVRELFLSKGSRQRQLVRKPLAVGRSTTPLSSFAPTPQPLTPITNTP</sequence>
<evidence type="ECO:0000313" key="2">
    <source>
        <dbReference type="EMBL" id="CAD8826708.1"/>
    </source>
</evidence>
<dbReference type="AlphaFoldDB" id="A0A7S0ZMN8"/>
<feature type="compositionally biased region" description="Polar residues" evidence="1">
    <location>
        <begin position="264"/>
        <end position="281"/>
    </location>
</feature>
<evidence type="ECO:0000256" key="1">
    <source>
        <dbReference type="SAM" id="MobiDB-lite"/>
    </source>
</evidence>
<organism evidence="2">
    <name type="scientific">Noctiluca scintillans</name>
    <name type="common">Sea sparkle</name>
    <name type="synonym">Red tide dinoflagellate</name>
    <dbReference type="NCBI Taxonomy" id="2966"/>
    <lineage>
        <taxon>Eukaryota</taxon>
        <taxon>Sar</taxon>
        <taxon>Alveolata</taxon>
        <taxon>Dinophyceae</taxon>
        <taxon>Noctilucales</taxon>
        <taxon>Noctilucaceae</taxon>
        <taxon>Noctiluca</taxon>
    </lineage>
</organism>
<protein>
    <submittedName>
        <fullName evidence="2">Uncharacterized protein</fullName>
    </submittedName>
</protein>
<feature type="region of interest" description="Disordered" evidence="1">
    <location>
        <begin position="522"/>
        <end position="543"/>
    </location>
</feature>
<name>A0A7S0ZMN8_NOCSC</name>